<dbReference type="EMBL" id="CP033897">
    <property type="protein sequence ID" value="AZA12158.1"/>
    <property type="molecule type" value="Genomic_DNA"/>
</dbReference>
<name>A0A3G6J5F7_9CORY</name>
<evidence type="ECO:0000313" key="1">
    <source>
        <dbReference type="EMBL" id="AZA12158.1"/>
    </source>
</evidence>
<gene>
    <name evidence="1" type="ORF">CGERO_09335</name>
</gene>
<protein>
    <submittedName>
        <fullName evidence="1">Uncharacterized protein</fullName>
    </submittedName>
</protein>
<organism evidence="1 2">
    <name type="scientific">Corynebacterium gerontici</name>
    <dbReference type="NCBI Taxonomy" id="2079234"/>
    <lineage>
        <taxon>Bacteria</taxon>
        <taxon>Bacillati</taxon>
        <taxon>Actinomycetota</taxon>
        <taxon>Actinomycetes</taxon>
        <taxon>Mycobacteriales</taxon>
        <taxon>Corynebacteriaceae</taxon>
        <taxon>Corynebacterium</taxon>
    </lineage>
</organism>
<dbReference type="AlphaFoldDB" id="A0A3G6J5F7"/>
<proteinExistence type="predicted"/>
<reference evidence="1 2" key="1">
    <citation type="submission" date="2018-11" db="EMBL/GenBank/DDBJ databases">
        <authorList>
            <person name="Kleinhagauer T."/>
            <person name="Glaeser S.P."/>
            <person name="Spergser J."/>
            <person name="Ruckert C."/>
            <person name="Kaempfer P."/>
            <person name="Busse H.-J."/>
        </authorList>
    </citation>
    <scope>NUCLEOTIDE SEQUENCE [LARGE SCALE GENOMIC DNA]</scope>
    <source>
        <strain evidence="1 2">W8</strain>
    </source>
</reference>
<evidence type="ECO:0000313" key="2">
    <source>
        <dbReference type="Proteomes" id="UP000271587"/>
    </source>
</evidence>
<accession>A0A3G6J5F7</accession>
<keyword evidence="2" id="KW-1185">Reference proteome</keyword>
<dbReference type="KEGG" id="cgk:CGERO_09335"/>
<sequence length="193" mass="20855">MIRALADAWAGQPDLSITQLLMQVENHHGGPGASDEEFLHVCQALASRYMARLPNGADFPVDAAYYLRTCSAEVIVNAQSVAILREGSAPSMWRYNSVGSAEVGNELVLVDSNLHRYAYGRVKSIRPAGTNNQLVKTSECIALISATGSTLWFQGRRATEILRLRDTPGALALGEVMMLGGRNCGIVQGLMSF</sequence>
<dbReference type="Proteomes" id="UP000271587">
    <property type="component" value="Chromosome"/>
</dbReference>